<dbReference type="AlphaFoldDB" id="A0A172TQ14"/>
<gene>
    <name evidence="1" type="ORF">SY83_21670</name>
</gene>
<evidence type="ECO:0000313" key="2">
    <source>
        <dbReference type="Proteomes" id="UP000076927"/>
    </source>
</evidence>
<dbReference type="Gene3D" id="3.40.630.30">
    <property type="match status" value="1"/>
</dbReference>
<evidence type="ECO:0008006" key="3">
    <source>
        <dbReference type="Google" id="ProtNLM"/>
    </source>
</evidence>
<keyword evidence="2" id="KW-1185">Reference proteome</keyword>
<dbReference type="InterPro" id="IPR016181">
    <property type="entry name" value="Acyl_CoA_acyltransferase"/>
</dbReference>
<reference evidence="1 2" key="1">
    <citation type="submission" date="2015-01" db="EMBL/GenBank/DDBJ databases">
        <title>Paenibacillus swuensis/DY6/whole genome sequencing.</title>
        <authorList>
            <person name="Kim M.K."/>
            <person name="Srinivasan S."/>
            <person name="Lee J.-J."/>
        </authorList>
    </citation>
    <scope>NUCLEOTIDE SEQUENCE [LARGE SCALE GENOMIC DNA]</scope>
    <source>
        <strain evidence="1 2">DY6</strain>
    </source>
</reference>
<dbReference type="SUPFAM" id="SSF55729">
    <property type="entry name" value="Acyl-CoA N-acyltransferases (Nat)"/>
    <property type="match status" value="1"/>
</dbReference>
<dbReference type="Proteomes" id="UP000076927">
    <property type="component" value="Chromosome"/>
</dbReference>
<protein>
    <recommendedName>
        <fullName evidence="3">N-acetyltransferase domain-containing protein</fullName>
    </recommendedName>
</protein>
<dbReference type="KEGG" id="pswu:SY83_21670"/>
<name>A0A172TQ14_9BACL</name>
<dbReference type="STRING" id="1178515.SY83_21670"/>
<evidence type="ECO:0000313" key="1">
    <source>
        <dbReference type="EMBL" id="ANE49110.1"/>
    </source>
</evidence>
<organism evidence="1 2">
    <name type="scientific">Paenibacillus swuensis</name>
    <dbReference type="NCBI Taxonomy" id="1178515"/>
    <lineage>
        <taxon>Bacteria</taxon>
        <taxon>Bacillati</taxon>
        <taxon>Bacillota</taxon>
        <taxon>Bacilli</taxon>
        <taxon>Bacillales</taxon>
        <taxon>Paenibacillaceae</taxon>
        <taxon>Paenibacillus</taxon>
    </lineage>
</organism>
<sequence>MQQFAKRHGDGRITRGALRLAEAALADSSSSKGNQLLLMSDQGDIAGVSLVLGYGEIAAIVIVHSEYRGRRVAPQLISRHVADLGAYTCNVAVHNTPSLKMCFRAGLTAVGLFTGPTGVPTLRFIHPGSFVTSTNLNQSG</sequence>
<dbReference type="EMBL" id="CP011388">
    <property type="protein sequence ID" value="ANE49110.1"/>
    <property type="molecule type" value="Genomic_DNA"/>
</dbReference>
<dbReference type="PATRIC" id="fig|1178515.4.peg.4392"/>
<proteinExistence type="predicted"/>
<accession>A0A172TQ14</accession>